<evidence type="ECO:0000313" key="7">
    <source>
        <dbReference type="EMBL" id="KAG8177365.1"/>
    </source>
</evidence>
<evidence type="ECO:0000256" key="2">
    <source>
        <dbReference type="ARBA" id="ARBA00022692"/>
    </source>
</evidence>
<dbReference type="PANTHER" id="PTHR45620:SF15">
    <property type="entry name" value="DIURETIC HORMONE 44 RECEPTOR 1-RELATED"/>
    <property type="match status" value="1"/>
</dbReference>
<protein>
    <recommendedName>
        <fullName evidence="6">G-protein coupled receptors family 2 profile 2 domain-containing protein</fullName>
    </recommendedName>
</protein>
<feature type="transmembrane region" description="Helical" evidence="5">
    <location>
        <begin position="96"/>
        <end position="118"/>
    </location>
</feature>
<dbReference type="EMBL" id="JAFNEN010000784">
    <property type="protein sequence ID" value="KAG8177365.1"/>
    <property type="molecule type" value="Genomic_DNA"/>
</dbReference>
<feature type="transmembrane region" description="Helical" evidence="5">
    <location>
        <begin position="166"/>
        <end position="190"/>
    </location>
</feature>
<accession>A0AAV6U1F5</accession>
<reference evidence="7 8" key="1">
    <citation type="journal article" date="2022" name="Nat. Ecol. Evol.">
        <title>A masculinizing supergene underlies an exaggerated male reproductive morph in a spider.</title>
        <authorList>
            <person name="Hendrickx F."/>
            <person name="De Corte Z."/>
            <person name="Sonet G."/>
            <person name="Van Belleghem S.M."/>
            <person name="Kostlbacher S."/>
            <person name="Vangestel C."/>
        </authorList>
    </citation>
    <scope>NUCLEOTIDE SEQUENCE [LARGE SCALE GENOMIC DNA]</scope>
    <source>
        <strain evidence="7">W744_W776</strain>
    </source>
</reference>
<feature type="transmembrane region" description="Helical" evidence="5">
    <location>
        <begin position="240"/>
        <end position="260"/>
    </location>
</feature>
<dbReference type="AlphaFoldDB" id="A0AAV6U1F5"/>
<dbReference type="InterPro" id="IPR050332">
    <property type="entry name" value="GPCR_2"/>
</dbReference>
<organism evidence="7 8">
    <name type="scientific">Oedothorax gibbosus</name>
    <dbReference type="NCBI Taxonomy" id="931172"/>
    <lineage>
        <taxon>Eukaryota</taxon>
        <taxon>Metazoa</taxon>
        <taxon>Ecdysozoa</taxon>
        <taxon>Arthropoda</taxon>
        <taxon>Chelicerata</taxon>
        <taxon>Arachnida</taxon>
        <taxon>Araneae</taxon>
        <taxon>Araneomorphae</taxon>
        <taxon>Entelegynae</taxon>
        <taxon>Araneoidea</taxon>
        <taxon>Linyphiidae</taxon>
        <taxon>Erigoninae</taxon>
        <taxon>Oedothorax</taxon>
    </lineage>
</organism>
<evidence type="ECO:0000256" key="5">
    <source>
        <dbReference type="SAM" id="Phobius"/>
    </source>
</evidence>
<dbReference type="InterPro" id="IPR000832">
    <property type="entry name" value="GPCR_2_secretin-like"/>
</dbReference>
<feature type="transmembrane region" description="Helical" evidence="5">
    <location>
        <begin position="56"/>
        <end position="76"/>
    </location>
</feature>
<feature type="domain" description="G-protein coupled receptors family 2 profile 2" evidence="6">
    <location>
        <begin position="18"/>
        <end position="295"/>
    </location>
</feature>
<dbReference type="GO" id="GO:0017046">
    <property type="term" value="F:peptide hormone binding"/>
    <property type="evidence" value="ECO:0007669"/>
    <property type="project" value="TreeGrafter"/>
</dbReference>
<name>A0AAV6U1F5_9ARAC</name>
<dbReference type="PRINTS" id="PR00249">
    <property type="entry name" value="GPCRSECRETIN"/>
</dbReference>
<evidence type="ECO:0000256" key="4">
    <source>
        <dbReference type="ARBA" id="ARBA00023136"/>
    </source>
</evidence>
<dbReference type="PROSITE" id="PS00650">
    <property type="entry name" value="G_PROTEIN_RECEP_F2_2"/>
    <property type="match status" value="1"/>
</dbReference>
<dbReference type="PROSITE" id="PS50261">
    <property type="entry name" value="G_PROTEIN_RECEP_F2_4"/>
    <property type="match status" value="1"/>
</dbReference>
<feature type="transmembrane region" description="Helical" evidence="5">
    <location>
        <begin position="130"/>
        <end position="154"/>
    </location>
</feature>
<dbReference type="Gene3D" id="1.20.1070.10">
    <property type="entry name" value="Rhodopsin 7-helix transmembrane proteins"/>
    <property type="match status" value="1"/>
</dbReference>
<keyword evidence="2 5" id="KW-0812">Transmembrane</keyword>
<dbReference type="Proteomes" id="UP000827092">
    <property type="component" value="Unassembled WGS sequence"/>
</dbReference>
<keyword evidence="8" id="KW-1185">Reference proteome</keyword>
<dbReference type="InterPro" id="IPR017981">
    <property type="entry name" value="GPCR_2-like_7TM"/>
</dbReference>
<comment type="subcellular location">
    <subcellularLocation>
        <location evidence="1">Membrane</location>
        <topology evidence="1">Multi-pass membrane protein</topology>
    </subcellularLocation>
</comment>
<gene>
    <name evidence="7" type="ORF">JTE90_003627</name>
</gene>
<evidence type="ECO:0000313" key="8">
    <source>
        <dbReference type="Proteomes" id="UP000827092"/>
    </source>
</evidence>
<evidence type="ECO:0000256" key="3">
    <source>
        <dbReference type="ARBA" id="ARBA00022989"/>
    </source>
</evidence>
<sequence length="380" mass="43153">MKKTTSNLYPSSWTPTIVASIVVIGSILSIIALSITLFIFYYFNCLKCSRLKVHRNLSIALLLNLLMLIVTSSPVLLNFSYKNMDWLCKGVLSVQLYSALCSINWMFIEGLLLHSRVTVHIFRQDAPFKLYYCIGWVLPAISIVSWCLLMRQYHDTPCWSGYGDLPYIWVITGPMLAALLVNSIFLIDIIRVLVTKRRANFANETSQMRCSLYDGANQQKMCPWPHAVQPPLITCSRKKAIKATALLFPLLGIPHLLFCINPKDNGTMEEAYMIVNAFVKSSQGLFVSVLYCFMNNEVQTALRKAYMRAVTRRNPNHRYTCRTRGLSQTSGTYLSHSDGNILADPRHKLTSSSKTVLRMKELPSRGELSTARSEYMTVIF</sequence>
<evidence type="ECO:0000259" key="6">
    <source>
        <dbReference type="PROSITE" id="PS50261"/>
    </source>
</evidence>
<dbReference type="PANTHER" id="PTHR45620">
    <property type="entry name" value="PDF RECEPTOR-LIKE PROTEIN-RELATED"/>
    <property type="match status" value="1"/>
</dbReference>
<dbReference type="GO" id="GO:0005886">
    <property type="term" value="C:plasma membrane"/>
    <property type="evidence" value="ECO:0007669"/>
    <property type="project" value="TreeGrafter"/>
</dbReference>
<comment type="caution">
    <text evidence="7">The sequence shown here is derived from an EMBL/GenBank/DDBJ whole genome shotgun (WGS) entry which is preliminary data.</text>
</comment>
<keyword evidence="4 5" id="KW-0472">Membrane</keyword>
<keyword evidence="3 5" id="KW-1133">Transmembrane helix</keyword>
<feature type="transmembrane region" description="Helical" evidence="5">
    <location>
        <begin position="17"/>
        <end position="44"/>
    </location>
</feature>
<dbReference type="GO" id="GO:0007188">
    <property type="term" value="P:adenylate cyclase-modulating G protein-coupled receptor signaling pathway"/>
    <property type="evidence" value="ECO:0007669"/>
    <property type="project" value="TreeGrafter"/>
</dbReference>
<evidence type="ECO:0000256" key="1">
    <source>
        <dbReference type="ARBA" id="ARBA00004141"/>
    </source>
</evidence>
<dbReference type="Pfam" id="PF00002">
    <property type="entry name" value="7tm_2"/>
    <property type="match status" value="1"/>
</dbReference>
<dbReference type="InterPro" id="IPR017983">
    <property type="entry name" value="GPCR_2_secretin-like_CS"/>
</dbReference>
<dbReference type="GO" id="GO:0008528">
    <property type="term" value="F:G protein-coupled peptide receptor activity"/>
    <property type="evidence" value="ECO:0007669"/>
    <property type="project" value="TreeGrafter"/>
</dbReference>
<feature type="transmembrane region" description="Helical" evidence="5">
    <location>
        <begin position="272"/>
        <end position="294"/>
    </location>
</feature>
<proteinExistence type="predicted"/>
<dbReference type="GO" id="GO:0007166">
    <property type="term" value="P:cell surface receptor signaling pathway"/>
    <property type="evidence" value="ECO:0007669"/>
    <property type="project" value="InterPro"/>
</dbReference>